<dbReference type="Pfam" id="PF00762">
    <property type="entry name" value="Ferrochelatase"/>
    <property type="match status" value="1"/>
</dbReference>
<name>A0A382JR12_9ZZZZ</name>
<dbReference type="NCBIfam" id="TIGR00109">
    <property type="entry name" value="hemH"/>
    <property type="match status" value="1"/>
</dbReference>
<evidence type="ECO:0000256" key="3">
    <source>
        <dbReference type="ARBA" id="ARBA00023239"/>
    </source>
</evidence>
<dbReference type="InterPro" id="IPR001015">
    <property type="entry name" value="Ferrochelatase"/>
</dbReference>
<keyword evidence="4" id="KW-0627">Porphyrin biosynthesis</keyword>
<evidence type="ECO:0000256" key="2">
    <source>
        <dbReference type="ARBA" id="ARBA00023133"/>
    </source>
</evidence>
<sequence length="174" mass="18936">AAKESGPVRLLLSAHGLPKKIIDRGDPYQWQVEKTCEAVVAALADKGFSGLDWQVCYQSRVGPLEWIGPATEDAIIDAGRDGRGVVLAPIAFVSEHSETLVELDIDYRELAEKNGLSHYARVPTVGTNKEFIEGLAIIVRKALRWDDRVARCGVGDGARCCLRQFHGCGHGTVP</sequence>
<dbReference type="AlphaFoldDB" id="A0A382JR12"/>
<dbReference type="EMBL" id="UINC01075764">
    <property type="protein sequence ID" value="SVC14268.1"/>
    <property type="molecule type" value="Genomic_DNA"/>
</dbReference>
<dbReference type="PROSITE" id="PS00534">
    <property type="entry name" value="FERROCHELATASE"/>
    <property type="match status" value="1"/>
</dbReference>
<evidence type="ECO:0000256" key="1">
    <source>
        <dbReference type="ARBA" id="ARBA00023004"/>
    </source>
</evidence>
<protein>
    <recommendedName>
        <fullName evidence="6">Ferrochelatase</fullName>
    </recommendedName>
</protein>
<proteinExistence type="predicted"/>
<evidence type="ECO:0000313" key="5">
    <source>
        <dbReference type="EMBL" id="SVC14268.1"/>
    </source>
</evidence>
<dbReference type="Gene3D" id="3.40.50.1400">
    <property type="match status" value="1"/>
</dbReference>
<dbReference type="PANTHER" id="PTHR11108">
    <property type="entry name" value="FERROCHELATASE"/>
    <property type="match status" value="1"/>
</dbReference>
<organism evidence="5">
    <name type="scientific">marine metagenome</name>
    <dbReference type="NCBI Taxonomy" id="408172"/>
    <lineage>
        <taxon>unclassified sequences</taxon>
        <taxon>metagenomes</taxon>
        <taxon>ecological metagenomes</taxon>
    </lineage>
</organism>
<dbReference type="CDD" id="cd00419">
    <property type="entry name" value="Ferrochelatase_C"/>
    <property type="match status" value="1"/>
</dbReference>
<dbReference type="InterPro" id="IPR019772">
    <property type="entry name" value="Ferrochelatase_AS"/>
</dbReference>
<dbReference type="PANTHER" id="PTHR11108:SF1">
    <property type="entry name" value="FERROCHELATASE, MITOCHONDRIAL"/>
    <property type="match status" value="1"/>
</dbReference>
<keyword evidence="3" id="KW-0456">Lyase</keyword>
<accession>A0A382JR12</accession>
<keyword evidence="2" id="KW-0350">Heme biosynthesis</keyword>
<reference evidence="5" key="1">
    <citation type="submission" date="2018-05" db="EMBL/GenBank/DDBJ databases">
        <authorList>
            <person name="Lanie J.A."/>
            <person name="Ng W.-L."/>
            <person name="Kazmierczak K.M."/>
            <person name="Andrzejewski T.M."/>
            <person name="Davidsen T.M."/>
            <person name="Wayne K.J."/>
            <person name="Tettelin H."/>
            <person name="Glass J.I."/>
            <person name="Rusch D."/>
            <person name="Podicherti R."/>
            <person name="Tsui H.-C.T."/>
            <person name="Winkler M.E."/>
        </authorList>
    </citation>
    <scope>NUCLEOTIDE SEQUENCE</scope>
</reference>
<dbReference type="GO" id="GO:0006783">
    <property type="term" value="P:heme biosynthetic process"/>
    <property type="evidence" value="ECO:0007669"/>
    <property type="project" value="UniProtKB-KW"/>
</dbReference>
<gene>
    <name evidence="5" type="ORF">METZ01_LOCUS267122</name>
</gene>
<keyword evidence="1" id="KW-0408">Iron</keyword>
<dbReference type="GO" id="GO:0004325">
    <property type="term" value="F:ferrochelatase activity"/>
    <property type="evidence" value="ECO:0007669"/>
    <property type="project" value="InterPro"/>
</dbReference>
<feature type="non-terminal residue" evidence="5">
    <location>
        <position position="1"/>
    </location>
</feature>
<evidence type="ECO:0000256" key="4">
    <source>
        <dbReference type="ARBA" id="ARBA00023244"/>
    </source>
</evidence>
<dbReference type="GO" id="GO:0005739">
    <property type="term" value="C:mitochondrion"/>
    <property type="evidence" value="ECO:0007669"/>
    <property type="project" value="TreeGrafter"/>
</dbReference>
<dbReference type="InterPro" id="IPR033644">
    <property type="entry name" value="Ferrochelatase_C"/>
</dbReference>
<evidence type="ECO:0008006" key="6">
    <source>
        <dbReference type="Google" id="ProtNLM"/>
    </source>
</evidence>
<dbReference type="SUPFAM" id="SSF53800">
    <property type="entry name" value="Chelatase"/>
    <property type="match status" value="1"/>
</dbReference>